<dbReference type="SUPFAM" id="SSF47616">
    <property type="entry name" value="GST C-terminal domain-like"/>
    <property type="match status" value="1"/>
</dbReference>
<organism evidence="3 4">
    <name type="scientific">Boletus reticuloceps</name>
    <dbReference type="NCBI Taxonomy" id="495285"/>
    <lineage>
        <taxon>Eukaryota</taxon>
        <taxon>Fungi</taxon>
        <taxon>Dikarya</taxon>
        <taxon>Basidiomycota</taxon>
        <taxon>Agaricomycotina</taxon>
        <taxon>Agaricomycetes</taxon>
        <taxon>Agaricomycetidae</taxon>
        <taxon>Boletales</taxon>
        <taxon>Boletineae</taxon>
        <taxon>Boletaceae</taxon>
        <taxon>Boletoideae</taxon>
        <taxon>Boletus</taxon>
    </lineage>
</organism>
<dbReference type="GO" id="GO:0005737">
    <property type="term" value="C:cytoplasm"/>
    <property type="evidence" value="ECO:0007669"/>
    <property type="project" value="TreeGrafter"/>
</dbReference>
<dbReference type="InterPro" id="IPR010987">
    <property type="entry name" value="Glutathione-S-Trfase_C-like"/>
</dbReference>
<evidence type="ECO:0000259" key="1">
    <source>
        <dbReference type="PROSITE" id="PS50404"/>
    </source>
</evidence>
<dbReference type="PANTHER" id="PTHR43968:SF6">
    <property type="entry name" value="GLUTATHIONE S-TRANSFERASE OMEGA"/>
    <property type="match status" value="1"/>
</dbReference>
<gene>
    <name evidence="3" type="ORF">JVT61DRAFT_9465</name>
</gene>
<dbReference type="CDD" id="cd00299">
    <property type="entry name" value="GST_C_family"/>
    <property type="match status" value="1"/>
</dbReference>
<dbReference type="EMBL" id="JAGFBS010000034">
    <property type="protein sequence ID" value="KAG6371444.1"/>
    <property type="molecule type" value="Genomic_DNA"/>
</dbReference>
<dbReference type="InterPro" id="IPR004045">
    <property type="entry name" value="Glutathione_S-Trfase_N"/>
</dbReference>
<comment type="caution">
    <text evidence="3">The sequence shown here is derived from an EMBL/GenBank/DDBJ whole genome shotgun (WGS) entry which is preliminary data.</text>
</comment>
<dbReference type="AlphaFoldDB" id="A0A8I2YGA3"/>
<evidence type="ECO:0000259" key="2">
    <source>
        <dbReference type="PROSITE" id="PS50405"/>
    </source>
</evidence>
<dbReference type="SUPFAM" id="SSF52833">
    <property type="entry name" value="Thioredoxin-like"/>
    <property type="match status" value="1"/>
</dbReference>
<dbReference type="Pfam" id="PF13410">
    <property type="entry name" value="GST_C_2"/>
    <property type="match status" value="1"/>
</dbReference>
<feature type="domain" description="GST C-terminal" evidence="2">
    <location>
        <begin position="97"/>
        <end position="228"/>
    </location>
</feature>
<dbReference type="SFLD" id="SFLDS00019">
    <property type="entry name" value="Glutathione_Transferase_(cytos"/>
    <property type="match status" value="1"/>
</dbReference>
<sequence>MTPPSFTVIGTPFSTFTRTITLALTHKGITFNQVRVVPHSDTAYEHHPFGFLPTLVIHELNGQKVDLKLRESQAIARYIDRVGPEPTLTIADGDGLTVVAEQMWEFVSFVGAYGFPAVEKGVVKPRVAATDQGTLSDAEIRRTIAPAVAQLRAFLDKIEAHMSPEGYVFGEKLSWADLFLYPLLADLRAIPEGEILSPRLVGWMDKMDQLDAVEKTRADTLSVGARPP</sequence>
<feature type="domain" description="GST N-terminal" evidence="1">
    <location>
        <begin position="4"/>
        <end position="87"/>
    </location>
</feature>
<dbReference type="PROSITE" id="PS50405">
    <property type="entry name" value="GST_CTER"/>
    <property type="match status" value="1"/>
</dbReference>
<keyword evidence="4" id="KW-1185">Reference proteome</keyword>
<dbReference type="PROSITE" id="PS50404">
    <property type="entry name" value="GST_NTER"/>
    <property type="match status" value="1"/>
</dbReference>
<dbReference type="InterPro" id="IPR036249">
    <property type="entry name" value="Thioredoxin-like_sf"/>
</dbReference>
<dbReference type="InterPro" id="IPR040079">
    <property type="entry name" value="Glutathione_S-Trfase"/>
</dbReference>
<evidence type="ECO:0008006" key="5">
    <source>
        <dbReference type="Google" id="ProtNLM"/>
    </source>
</evidence>
<dbReference type="Proteomes" id="UP000683000">
    <property type="component" value="Unassembled WGS sequence"/>
</dbReference>
<protein>
    <recommendedName>
        <fullName evidence="5">Glutathione S-transferase</fullName>
    </recommendedName>
</protein>
<dbReference type="InterPro" id="IPR036282">
    <property type="entry name" value="Glutathione-S-Trfase_C_sf"/>
</dbReference>
<dbReference type="InterPro" id="IPR050983">
    <property type="entry name" value="GST_Omega/HSP26"/>
</dbReference>
<dbReference type="Gene3D" id="1.20.1050.10">
    <property type="match status" value="1"/>
</dbReference>
<name>A0A8I2YGA3_9AGAM</name>
<dbReference type="Pfam" id="PF13409">
    <property type="entry name" value="GST_N_2"/>
    <property type="match status" value="1"/>
</dbReference>
<dbReference type="Gene3D" id="3.40.30.10">
    <property type="entry name" value="Glutaredoxin"/>
    <property type="match status" value="1"/>
</dbReference>
<evidence type="ECO:0000313" key="3">
    <source>
        <dbReference type="EMBL" id="KAG6371444.1"/>
    </source>
</evidence>
<proteinExistence type="predicted"/>
<dbReference type="OrthoDB" id="249703at2759"/>
<evidence type="ECO:0000313" key="4">
    <source>
        <dbReference type="Proteomes" id="UP000683000"/>
    </source>
</evidence>
<accession>A0A8I2YGA3</accession>
<reference evidence="3" key="1">
    <citation type="submission" date="2021-03" db="EMBL/GenBank/DDBJ databases">
        <title>Evolutionary innovations through gain and loss of genes in the ectomycorrhizal Boletales.</title>
        <authorList>
            <person name="Wu G."/>
            <person name="Miyauchi S."/>
            <person name="Morin E."/>
            <person name="Yang Z.-L."/>
            <person name="Xu J."/>
            <person name="Martin F.M."/>
        </authorList>
    </citation>
    <scope>NUCLEOTIDE SEQUENCE</scope>
    <source>
        <strain evidence="3">BR01</strain>
    </source>
</reference>
<dbReference type="PANTHER" id="PTHR43968">
    <property type="match status" value="1"/>
</dbReference>